<organism evidence="2 3">
    <name type="scientific">Goodea atripinnis</name>
    <dbReference type="NCBI Taxonomy" id="208336"/>
    <lineage>
        <taxon>Eukaryota</taxon>
        <taxon>Metazoa</taxon>
        <taxon>Chordata</taxon>
        <taxon>Craniata</taxon>
        <taxon>Vertebrata</taxon>
        <taxon>Euteleostomi</taxon>
        <taxon>Actinopterygii</taxon>
        <taxon>Neopterygii</taxon>
        <taxon>Teleostei</taxon>
        <taxon>Neoteleostei</taxon>
        <taxon>Acanthomorphata</taxon>
        <taxon>Ovalentaria</taxon>
        <taxon>Atherinomorphae</taxon>
        <taxon>Cyprinodontiformes</taxon>
        <taxon>Goodeidae</taxon>
        <taxon>Goodea</taxon>
    </lineage>
</organism>
<name>A0ABV0MHP6_9TELE</name>
<dbReference type="SMART" id="SM00569">
    <property type="entry name" value="L27"/>
    <property type="match status" value="1"/>
</dbReference>
<dbReference type="EMBL" id="JAHRIO010000600">
    <property type="protein sequence ID" value="MEQ2158249.1"/>
    <property type="molecule type" value="Genomic_DNA"/>
</dbReference>
<dbReference type="Proteomes" id="UP001476798">
    <property type="component" value="Unassembled WGS sequence"/>
</dbReference>
<comment type="caution">
    <text evidence="2">The sequence shown here is derived from an EMBL/GenBank/DDBJ whole genome shotgun (WGS) entry which is preliminary data.</text>
</comment>
<sequence>MEEGVSEVLSSVVEDVGEAVSRNIDGAQLLHELLSAPWLHALLKIYECLLQFQRSTPSPLLPCASGLLLERDPDPTKKTMLLAEEPVMTILTLPLLSQPTVSVFPTLPLCTKRELREQNQGAFLLLVGPLLESTQHQLFLQGSTLVGSKESELSQILSGISKKSLQRVHIYLTLLCCIQTNHNSCRMPHNSINMNIINLLWLLGSTKPAAWESSGLLFTPWPTVLSTVVRMHGT</sequence>
<protein>
    <recommendedName>
        <fullName evidence="1">L27 domain-containing protein</fullName>
    </recommendedName>
</protein>
<gene>
    <name evidence="2" type="ORF">GOODEAATRI_010326</name>
</gene>
<feature type="domain" description="L27" evidence="1">
    <location>
        <begin position="1"/>
        <end position="57"/>
    </location>
</feature>
<proteinExistence type="predicted"/>
<dbReference type="Pfam" id="PF02828">
    <property type="entry name" value="L27"/>
    <property type="match status" value="1"/>
</dbReference>
<dbReference type="PROSITE" id="PS51022">
    <property type="entry name" value="L27"/>
    <property type="match status" value="1"/>
</dbReference>
<reference evidence="2 3" key="1">
    <citation type="submission" date="2021-06" db="EMBL/GenBank/DDBJ databases">
        <authorList>
            <person name="Palmer J.M."/>
        </authorList>
    </citation>
    <scope>NUCLEOTIDE SEQUENCE [LARGE SCALE GENOMIC DNA]</scope>
    <source>
        <strain evidence="2 3">GA_2019</strain>
        <tissue evidence="2">Muscle</tissue>
    </source>
</reference>
<accession>A0ABV0MHP6</accession>
<evidence type="ECO:0000259" key="1">
    <source>
        <dbReference type="PROSITE" id="PS51022"/>
    </source>
</evidence>
<dbReference type="InterPro" id="IPR004172">
    <property type="entry name" value="L27_dom"/>
</dbReference>
<keyword evidence="3" id="KW-1185">Reference proteome</keyword>
<evidence type="ECO:0000313" key="2">
    <source>
        <dbReference type="EMBL" id="MEQ2158249.1"/>
    </source>
</evidence>
<dbReference type="InterPro" id="IPR014775">
    <property type="entry name" value="L27_C"/>
</dbReference>
<evidence type="ECO:0000313" key="3">
    <source>
        <dbReference type="Proteomes" id="UP001476798"/>
    </source>
</evidence>